<evidence type="ECO:0000256" key="2">
    <source>
        <dbReference type="SAM" id="SignalP"/>
    </source>
</evidence>
<dbReference type="AlphaFoldDB" id="A0A1B0ZW97"/>
<gene>
    <name evidence="3" type="ORF">JL2886_03423</name>
</gene>
<keyword evidence="2" id="KW-0732">Signal</keyword>
<name>A0A1B0ZW97_9RHOB</name>
<dbReference type="InterPro" id="IPR011990">
    <property type="entry name" value="TPR-like_helical_dom_sf"/>
</dbReference>
<dbReference type="Gene3D" id="1.25.40.10">
    <property type="entry name" value="Tetratricopeptide repeat domain"/>
    <property type="match status" value="1"/>
</dbReference>
<evidence type="ECO:0000313" key="3">
    <source>
        <dbReference type="EMBL" id="ANP38301.1"/>
    </source>
</evidence>
<dbReference type="OrthoDB" id="9815010at2"/>
<dbReference type="Proteomes" id="UP000092565">
    <property type="component" value="Chromosome"/>
</dbReference>
<keyword evidence="4" id="KW-1185">Reference proteome</keyword>
<dbReference type="EMBL" id="CP015124">
    <property type="protein sequence ID" value="ANP38301.1"/>
    <property type="molecule type" value="Genomic_DNA"/>
</dbReference>
<feature type="signal peptide" evidence="2">
    <location>
        <begin position="1"/>
        <end position="29"/>
    </location>
</feature>
<dbReference type="PROSITE" id="PS50005">
    <property type="entry name" value="TPR"/>
    <property type="match status" value="1"/>
</dbReference>
<sequence>MVANVPNLKAIVAATALTVTFSLPSAVLAQVGTGAPDEATLLAELSVADPTDAAAIDRELQALWRKSGSPAMDLLLTRGVRALERGDTQEAIEHLTALTDHAPGFARGWYERARAYFVIGLYGPSVADLEHALALNPNNYDAIYALGTIFEQFRDPQNAYAAYLRAKAIHPTHQEVTKALDRLAPLVEGKEL</sequence>
<feature type="repeat" description="TPR" evidence="1">
    <location>
        <begin position="106"/>
        <end position="139"/>
    </location>
</feature>
<keyword evidence="1" id="KW-0802">TPR repeat</keyword>
<dbReference type="PATRIC" id="fig|60890.4.peg.3336"/>
<dbReference type="Pfam" id="PF13432">
    <property type="entry name" value="TPR_16"/>
    <property type="match status" value="2"/>
</dbReference>
<accession>A0A1B0ZW97</accession>
<proteinExistence type="predicted"/>
<evidence type="ECO:0000256" key="1">
    <source>
        <dbReference type="PROSITE-ProRule" id="PRU00339"/>
    </source>
</evidence>
<dbReference type="InterPro" id="IPR019734">
    <property type="entry name" value="TPR_rpt"/>
</dbReference>
<evidence type="ECO:0000313" key="4">
    <source>
        <dbReference type="Proteomes" id="UP000092565"/>
    </source>
</evidence>
<dbReference type="SUPFAM" id="SSF48452">
    <property type="entry name" value="TPR-like"/>
    <property type="match status" value="1"/>
</dbReference>
<feature type="chain" id="PRO_5044370114" evidence="2">
    <location>
        <begin position="30"/>
        <end position="192"/>
    </location>
</feature>
<protein>
    <submittedName>
        <fullName evidence="3">Uncharacterized protein</fullName>
    </submittedName>
</protein>
<organism evidence="3 4">
    <name type="scientific">Phaeobacter gallaeciensis</name>
    <dbReference type="NCBI Taxonomy" id="60890"/>
    <lineage>
        <taxon>Bacteria</taxon>
        <taxon>Pseudomonadati</taxon>
        <taxon>Pseudomonadota</taxon>
        <taxon>Alphaproteobacteria</taxon>
        <taxon>Rhodobacterales</taxon>
        <taxon>Roseobacteraceae</taxon>
        <taxon>Phaeobacter</taxon>
    </lineage>
</organism>
<dbReference type="RefSeq" id="WP_065272977.1">
    <property type="nucleotide sequence ID" value="NZ_CP015124.1"/>
</dbReference>
<dbReference type="SMART" id="SM00028">
    <property type="entry name" value="TPR"/>
    <property type="match status" value="3"/>
</dbReference>
<reference evidence="3 4" key="1">
    <citation type="submission" date="2016-04" db="EMBL/GenBank/DDBJ databases">
        <authorList>
            <person name="Evans L.H."/>
            <person name="Alamgir A."/>
            <person name="Owens N."/>
            <person name="Weber N.D."/>
            <person name="Virtaneva K."/>
            <person name="Barbian K."/>
            <person name="Babar A."/>
            <person name="Rosenke K."/>
        </authorList>
    </citation>
    <scope>NUCLEOTIDE SEQUENCE [LARGE SCALE GENOMIC DNA]</scope>
    <source>
        <strain evidence="3 4">JL2886</strain>
    </source>
</reference>